<accession>A0ABD2HSY5</accession>
<dbReference type="Proteomes" id="UP001620645">
    <property type="component" value="Unassembled WGS sequence"/>
</dbReference>
<name>A0ABD2HSY5_HETSC</name>
<keyword evidence="4" id="KW-1185">Reference proteome</keyword>
<sequence length="283" mass="32514">MNHFCFVGIYAGLAMLMLMLIPSSIADGFEIKVHGDKNMIIYVNDTKTVLKVKEMIMDKLRNNIDDEIRTINKELIDEEIKAAKLEEKKNELKNIVPARITLRLKENGSPLEDDEIMKDCGTVKGTFPNTIYLTLDELKIEVKGGKNTIFVYIKKGTDTVPKMKEKIVEKLNSRDNNKKTKIMSERLTLRPYKNGLVFGEQKPIEKISFESGLPIVIYMTLDEFEIKVKCEQKMMFSTCVNDTDTVNDLKEKIWWYLKIIEGIHGFLHTKQELTRTKANGVVG</sequence>
<keyword evidence="2" id="KW-0732">Signal</keyword>
<gene>
    <name evidence="3" type="ORF">niasHS_018023</name>
</gene>
<dbReference type="EMBL" id="JBICCN010000429">
    <property type="protein sequence ID" value="KAL3069298.1"/>
    <property type="molecule type" value="Genomic_DNA"/>
</dbReference>
<reference evidence="3 4" key="1">
    <citation type="submission" date="2024-10" db="EMBL/GenBank/DDBJ databases">
        <authorList>
            <person name="Kim D."/>
        </authorList>
    </citation>
    <scope>NUCLEOTIDE SEQUENCE [LARGE SCALE GENOMIC DNA]</scope>
    <source>
        <strain evidence="3">Taebaek</strain>
    </source>
</reference>
<comment type="caution">
    <text evidence="3">The sequence shown here is derived from an EMBL/GenBank/DDBJ whole genome shotgun (WGS) entry which is preliminary data.</text>
</comment>
<feature type="chain" id="PRO_5044831882" evidence="2">
    <location>
        <begin position="27"/>
        <end position="283"/>
    </location>
</feature>
<dbReference type="AlphaFoldDB" id="A0ABD2HSY5"/>
<proteinExistence type="predicted"/>
<feature type="signal peptide" evidence="2">
    <location>
        <begin position="1"/>
        <end position="26"/>
    </location>
</feature>
<organism evidence="3 4">
    <name type="scientific">Heterodera schachtii</name>
    <name type="common">Sugarbeet cyst nematode worm</name>
    <name type="synonym">Tylenchus schachtii</name>
    <dbReference type="NCBI Taxonomy" id="97005"/>
    <lineage>
        <taxon>Eukaryota</taxon>
        <taxon>Metazoa</taxon>
        <taxon>Ecdysozoa</taxon>
        <taxon>Nematoda</taxon>
        <taxon>Chromadorea</taxon>
        <taxon>Rhabditida</taxon>
        <taxon>Tylenchina</taxon>
        <taxon>Tylenchomorpha</taxon>
        <taxon>Tylenchoidea</taxon>
        <taxon>Heteroderidae</taxon>
        <taxon>Heteroderinae</taxon>
        <taxon>Heterodera</taxon>
    </lineage>
</organism>
<evidence type="ECO:0000256" key="1">
    <source>
        <dbReference type="SAM" id="Coils"/>
    </source>
</evidence>
<feature type="coiled-coil region" evidence="1">
    <location>
        <begin position="68"/>
        <end position="95"/>
    </location>
</feature>
<evidence type="ECO:0000313" key="3">
    <source>
        <dbReference type="EMBL" id="KAL3069298.1"/>
    </source>
</evidence>
<keyword evidence="1" id="KW-0175">Coiled coil</keyword>
<evidence type="ECO:0000256" key="2">
    <source>
        <dbReference type="SAM" id="SignalP"/>
    </source>
</evidence>
<protein>
    <submittedName>
        <fullName evidence="3">Uncharacterized protein</fullName>
    </submittedName>
</protein>
<evidence type="ECO:0000313" key="4">
    <source>
        <dbReference type="Proteomes" id="UP001620645"/>
    </source>
</evidence>